<protein>
    <submittedName>
        <fullName evidence="1">Uncharacterized protein</fullName>
    </submittedName>
</protein>
<proteinExistence type="predicted"/>
<gene>
    <name evidence="1" type="ORF">EAH69_13580</name>
</gene>
<dbReference type="AlphaFoldDB" id="A0A3L9M0I5"/>
<keyword evidence="2" id="KW-1185">Reference proteome</keyword>
<accession>A0A3L9M0I5</accession>
<dbReference type="EMBL" id="RDOJ01000030">
    <property type="protein sequence ID" value="RLZ06408.1"/>
    <property type="molecule type" value="Genomic_DNA"/>
</dbReference>
<dbReference type="RefSeq" id="WP_121935759.1">
    <property type="nucleotide sequence ID" value="NZ_RDOJ01000030.1"/>
</dbReference>
<reference evidence="1 2" key="1">
    <citation type="submission" date="2018-10" db="EMBL/GenBank/DDBJ databases">
        <authorList>
            <person name="Chen X."/>
        </authorList>
    </citation>
    <scope>NUCLEOTIDE SEQUENCE [LARGE SCALE GENOMIC DNA]</scope>
    <source>
        <strain evidence="1 2">YIM 102668</strain>
    </source>
</reference>
<comment type="caution">
    <text evidence="1">The sequence shown here is derived from an EMBL/GenBank/DDBJ whole genome shotgun (WGS) entry which is preliminary data.</text>
</comment>
<organism evidence="1 2">
    <name type="scientific">Faecalibacter macacae</name>
    <dbReference type="NCBI Taxonomy" id="1859289"/>
    <lineage>
        <taxon>Bacteria</taxon>
        <taxon>Pseudomonadati</taxon>
        <taxon>Bacteroidota</taxon>
        <taxon>Flavobacteriia</taxon>
        <taxon>Flavobacteriales</taxon>
        <taxon>Weeksellaceae</taxon>
        <taxon>Faecalibacter</taxon>
    </lineage>
</organism>
<evidence type="ECO:0000313" key="1">
    <source>
        <dbReference type="EMBL" id="RLZ06408.1"/>
    </source>
</evidence>
<evidence type="ECO:0000313" key="2">
    <source>
        <dbReference type="Proteomes" id="UP000275348"/>
    </source>
</evidence>
<dbReference type="Proteomes" id="UP000275348">
    <property type="component" value="Unassembled WGS sequence"/>
</dbReference>
<sequence>MEQKTKQIKQLTEHLLEKYGSENILVTDYWDADNTAIGLSDKTKKYTVYITDNGRTDNVFFVSLENPPTTEDFPYTPAGDFDNLSAEEVEDILIKHLKISE</sequence>
<dbReference type="OrthoDB" id="982884at2"/>
<name>A0A3L9M0I5_9FLAO</name>